<evidence type="ECO:0000256" key="8">
    <source>
        <dbReference type="ARBA" id="ARBA00023288"/>
    </source>
</evidence>
<keyword evidence="13" id="KW-1185">Reference proteome</keyword>
<keyword evidence="5" id="KW-0336">GPI-anchor</keyword>
<evidence type="ECO:0000256" key="1">
    <source>
        <dbReference type="ARBA" id="ARBA00004589"/>
    </source>
</evidence>
<dbReference type="AlphaFoldDB" id="A0A2J6QE53"/>
<dbReference type="GO" id="GO:0098552">
    <property type="term" value="C:side of membrane"/>
    <property type="evidence" value="ECO:0007669"/>
    <property type="project" value="UniProtKB-KW"/>
</dbReference>
<dbReference type="InterPro" id="IPR008427">
    <property type="entry name" value="Extracellular_membr_CFEM_dom"/>
</dbReference>
<sequence>MYRLKATVLTFILLGHTVYSDSTRSLAREPRMLKSRNSTYFGEINISNFPECAYTNCITSDQLSPSRLGCVEPELTTDCLCSKAPTPLSCSPEGPSDQDNCWASLEDWFAGECNGSVALIDSSTMPECIQDCVFNFLKNEGCATQTRNCFCILPRNPIVQAATSCYAANCTKKKASSFSPAEWHDNICNLGETPAYDQSGYDSYVTMVHRVRLSMAILVGLISIVLTVIGIGLLWDDDEDDNAGGVACIVIAIALVLLIIVPVYTAL</sequence>
<accession>A0A2J6QE53</accession>
<feature type="domain" description="CFEM" evidence="11">
    <location>
        <begin position="123"/>
        <end position="180"/>
    </location>
</feature>
<keyword evidence="6 10" id="KW-0732">Signal</keyword>
<evidence type="ECO:0000256" key="2">
    <source>
        <dbReference type="ARBA" id="ARBA00004613"/>
    </source>
</evidence>
<dbReference type="GO" id="GO:0005576">
    <property type="term" value="C:extracellular region"/>
    <property type="evidence" value="ECO:0007669"/>
    <property type="project" value="UniProtKB-SubCell"/>
</dbReference>
<feature type="transmembrane region" description="Helical" evidence="9">
    <location>
        <begin position="242"/>
        <end position="264"/>
    </location>
</feature>
<keyword evidence="9" id="KW-0812">Transmembrane</keyword>
<dbReference type="Pfam" id="PF05730">
    <property type="entry name" value="CFEM"/>
    <property type="match status" value="1"/>
</dbReference>
<evidence type="ECO:0000256" key="7">
    <source>
        <dbReference type="ARBA" id="ARBA00023157"/>
    </source>
</evidence>
<gene>
    <name evidence="12" type="ORF">NA56DRAFT_643104</name>
</gene>
<evidence type="ECO:0000313" key="12">
    <source>
        <dbReference type="EMBL" id="PMD24543.1"/>
    </source>
</evidence>
<evidence type="ECO:0000256" key="6">
    <source>
        <dbReference type="ARBA" id="ARBA00022729"/>
    </source>
</evidence>
<keyword evidence="9" id="KW-1133">Transmembrane helix</keyword>
<evidence type="ECO:0000256" key="9">
    <source>
        <dbReference type="SAM" id="Phobius"/>
    </source>
</evidence>
<reference evidence="12 13" key="1">
    <citation type="submission" date="2016-05" db="EMBL/GenBank/DDBJ databases">
        <title>A degradative enzymes factory behind the ericoid mycorrhizal symbiosis.</title>
        <authorList>
            <consortium name="DOE Joint Genome Institute"/>
            <person name="Martino E."/>
            <person name="Morin E."/>
            <person name="Grelet G."/>
            <person name="Kuo A."/>
            <person name="Kohler A."/>
            <person name="Daghino S."/>
            <person name="Barry K."/>
            <person name="Choi C."/>
            <person name="Cichocki N."/>
            <person name="Clum A."/>
            <person name="Copeland A."/>
            <person name="Hainaut M."/>
            <person name="Haridas S."/>
            <person name="Labutti K."/>
            <person name="Lindquist E."/>
            <person name="Lipzen A."/>
            <person name="Khouja H.-R."/>
            <person name="Murat C."/>
            <person name="Ohm R."/>
            <person name="Olson A."/>
            <person name="Spatafora J."/>
            <person name="Veneault-Fourrey C."/>
            <person name="Henrissat B."/>
            <person name="Grigoriev I."/>
            <person name="Martin F."/>
            <person name="Perotto S."/>
        </authorList>
    </citation>
    <scope>NUCLEOTIDE SEQUENCE [LARGE SCALE GENOMIC DNA]</scope>
    <source>
        <strain evidence="12 13">UAMH 7357</strain>
    </source>
</reference>
<evidence type="ECO:0000256" key="3">
    <source>
        <dbReference type="ARBA" id="ARBA00010031"/>
    </source>
</evidence>
<dbReference type="Proteomes" id="UP000235672">
    <property type="component" value="Unassembled WGS sequence"/>
</dbReference>
<comment type="subcellular location">
    <subcellularLocation>
        <location evidence="1">Membrane</location>
        <topology evidence="1">Lipid-anchor</topology>
        <topology evidence="1">GPI-anchor</topology>
    </subcellularLocation>
    <subcellularLocation>
        <location evidence="2">Secreted</location>
    </subcellularLocation>
</comment>
<evidence type="ECO:0000256" key="4">
    <source>
        <dbReference type="ARBA" id="ARBA00022525"/>
    </source>
</evidence>
<keyword evidence="9" id="KW-0472">Membrane</keyword>
<evidence type="ECO:0000256" key="5">
    <source>
        <dbReference type="ARBA" id="ARBA00022622"/>
    </source>
</evidence>
<keyword evidence="7" id="KW-1015">Disulfide bond</keyword>
<keyword evidence="8" id="KW-0449">Lipoprotein</keyword>
<proteinExistence type="inferred from homology"/>
<evidence type="ECO:0000313" key="13">
    <source>
        <dbReference type="Proteomes" id="UP000235672"/>
    </source>
</evidence>
<keyword evidence="5" id="KW-0325">Glycoprotein</keyword>
<protein>
    <recommendedName>
        <fullName evidence="11">CFEM domain-containing protein</fullName>
    </recommendedName>
</protein>
<evidence type="ECO:0000256" key="10">
    <source>
        <dbReference type="SAM" id="SignalP"/>
    </source>
</evidence>
<dbReference type="EMBL" id="KZ613472">
    <property type="protein sequence ID" value="PMD24543.1"/>
    <property type="molecule type" value="Genomic_DNA"/>
</dbReference>
<feature type="chain" id="PRO_5014354818" description="CFEM domain-containing protein" evidence="10">
    <location>
        <begin position="21"/>
        <end position="267"/>
    </location>
</feature>
<keyword evidence="4" id="KW-0964">Secreted</keyword>
<feature type="transmembrane region" description="Helical" evidence="9">
    <location>
        <begin position="213"/>
        <end position="235"/>
    </location>
</feature>
<feature type="signal peptide" evidence="10">
    <location>
        <begin position="1"/>
        <end position="20"/>
    </location>
</feature>
<organism evidence="12 13">
    <name type="scientific">Hyaloscypha hepaticicola</name>
    <dbReference type="NCBI Taxonomy" id="2082293"/>
    <lineage>
        <taxon>Eukaryota</taxon>
        <taxon>Fungi</taxon>
        <taxon>Dikarya</taxon>
        <taxon>Ascomycota</taxon>
        <taxon>Pezizomycotina</taxon>
        <taxon>Leotiomycetes</taxon>
        <taxon>Helotiales</taxon>
        <taxon>Hyaloscyphaceae</taxon>
        <taxon>Hyaloscypha</taxon>
    </lineage>
</organism>
<dbReference type="OrthoDB" id="10266309at2759"/>
<evidence type="ECO:0000259" key="11">
    <source>
        <dbReference type="Pfam" id="PF05730"/>
    </source>
</evidence>
<comment type="similarity">
    <text evidence="3">Belongs to the RBT5 family.</text>
</comment>
<name>A0A2J6QE53_9HELO</name>